<protein>
    <submittedName>
        <fullName evidence="1">Uncharacterized protein</fullName>
    </submittedName>
</protein>
<comment type="caution">
    <text evidence="1">The sequence shown here is derived from an EMBL/GenBank/DDBJ whole genome shotgun (WGS) entry which is preliminary data.</text>
</comment>
<gene>
    <name evidence="1" type="ORF">HMPREF0281_00502</name>
</gene>
<dbReference type="Proteomes" id="UP000006015">
    <property type="component" value="Unassembled WGS sequence"/>
</dbReference>
<sequence length="49" mass="5103">MIETLIDSLATAFGQVVDLVSSFFVGPDAEGGVFGAFSDLSSKLFTEGE</sequence>
<dbReference type="RefSeq" id="WP_003846008.1">
    <property type="nucleotide sequence ID" value="NZ_CP009244.1"/>
</dbReference>
<proteinExistence type="predicted"/>
<evidence type="ECO:0000313" key="1">
    <source>
        <dbReference type="EMBL" id="EFG82128.1"/>
    </source>
</evidence>
<dbReference type="EMBL" id="ADNS01000003">
    <property type="protein sequence ID" value="EFG82128.1"/>
    <property type="molecule type" value="Genomic_DNA"/>
</dbReference>
<keyword evidence="2" id="KW-1185">Reference proteome</keyword>
<accession>A0ABN0AH10</accession>
<reference evidence="1 2" key="1">
    <citation type="submission" date="2010-04" db="EMBL/GenBank/DDBJ databases">
        <authorList>
            <person name="Weinstock G."/>
            <person name="Sodergren E."/>
            <person name="Clifton S."/>
            <person name="Fulton L."/>
            <person name="Fulton B."/>
            <person name="Courtney L."/>
            <person name="Fronick C."/>
            <person name="Harrison M."/>
            <person name="Strong C."/>
            <person name="Farmer C."/>
            <person name="Delahaunty K."/>
            <person name="Markovic C."/>
            <person name="Hall O."/>
            <person name="Minx P."/>
            <person name="Tomlinson C."/>
            <person name="Mitreva M."/>
            <person name="Hou S."/>
            <person name="Wollam A."/>
            <person name="Pepin K.H."/>
            <person name="Johnson M."/>
            <person name="Bhonagiri V."/>
            <person name="Zhang X."/>
            <person name="Suruliraj S."/>
            <person name="Warren W."/>
            <person name="Chinwalla A."/>
            <person name="Mardis E.R."/>
            <person name="Wilson R.K."/>
        </authorList>
    </citation>
    <scope>NUCLEOTIDE SEQUENCE [LARGE SCALE GENOMIC DNA]</scope>
    <source>
        <strain evidence="1 2">DSM 20306</strain>
    </source>
</reference>
<evidence type="ECO:0000313" key="2">
    <source>
        <dbReference type="Proteomes" id="UP000006015"/>
    </source>
</evidence>
<name>A0ABN0AH10_CORAM</name>
<organism evidence="1 2">
    <name type="scientific">Corynebacterium ammoniagenes DSM 20306</name>
    <dbReference type="NCBI Taxonomy" id="649754"/>
    <lineage>
        <taxon>Bacteria</taxon>
        <taxon>Bacillati</taxon>
        <taxon>Actinomycetota</taxon>
        <taxon>Actinomycetes</taxon>
        <taxon>Mycobacteriales</taxon>
        <taxon>Corynebacteriaceae</taxon>
        <taxon>Corynebacterium</taxon>
    </lineage>
</organism>